<comment type="subcellular location">
    <subcellularLocation>
        <location evidence="1">Cell outer membrane</location>
        <topology evidence="1">Single-pass membrane protein</topology>
    </subcellularLocation>
    <subcellularLocation>
        <location evidence="2">Periplasm</location>
    </subcellularLocation>
</comment>
<dbReference type="GO" id="GO:0042597">
    <property type="term" value="C:periplasmic space"/>
    <property type="evidence" value="ECO:0007669"/>
    <property type="project" value="UniProtKB-SubCell"/>
</dbReference>
<evidence type="ECO:0000256" key="4">
    <source>
        <dbReference type="ARBA" id="ARBA00022692"/>
    </source>
</evidence>
<evidence type="ECO:0000313" key="11">
    <source>
        <dbReference type="Proteomes" id="UP000034024"/>
    </source>
</evidence>
<dbReference type="RefSeq" id="WP_046844054.1">
    <property type="nucleotide sequence ID" value="NZ_CP011389.1"/>
</dbReference>
<accession>A0A0F7JMB8</accession>
<dbReference type="PANTHER" id="PTHR30093">
    <property type="entry name" value="GENERAL SECRETION PATHWAY PROTEIN G"/>
    <property type="match status" value="1"/>
</dbReference>
<organism evidence="10 11">
    <name type="scientific">Deinococcus soli</name>
    <name type="common">ex Cha et al. 2016</name>
    <dbReference type="NCBI Taxonomy" id="1309411"/>
    <lineage>
        <taxon>Bacteria</taxon>
        <taxon>Thermotogati</taxon>
        <taxon>Deinococcota</taxon>
        <taxon>Deinococci</taxon>
        <taxon>Deinococcales</taxon>
        <taxon>Deinococcaceae</taxon>
        <taxon>Deinococcus</taxon>
    </lineage>
</organism>
<proteinExistence type="predicted"/>
<keyword evidence="6 9" id="KW-1133">Transmembrane helix</keyword>
<keyword evidence="11" id="KW-1185">Reference proteome</keyword>
<keyword evidence="7 9" id="KW-0472">Membrane</keyword>
<keyword evidence="5" id="KW-0574">Periplasm</keyword>
<dbReference type="PANTHER" id="PTHR30093:SF44">
    <property type="entry name" value="TYPE II SECRETION SYSTEM CORE PROTEIN G"/>
    <property type="match status" value="1"/>
</dbReference>
<dbReference type="Gene3D" id="3.30.700.10">
    <property type="entry name" value="Glycoprotein, Type 4 Pilin"/>
    <property type="match status" value="1"/>
</dbReference>
<evidence type="ECO:0000256" key="3">
    <source>
        <dbReference type="ARBA" id="ARBA00022481"/>
    </source>
</evidence>
<feature type="transmembrane region" description="Helical" evidence="9">
    <location>
        <begin position="12"/>
        <end position="30"/>
    </location>
</feature>
<evidence type="ECO:0000256" key="8">
    <source>
        <dbReference type="ARBA" id="ARBA00023237"/>
    </source>
</evidence>
<evidence type="ECO:0000256" key="6">
    <source>
        <dbReference type="ARBA" id="ARBA00022989"/>
    </source>
</evidence>
<dbReference type="PATRIC" id="fig|1309411.5.peg.2243"/>
<name>A0A0F7JMB8_9DEIO</name>
<dbReference type="EMBL" id="CP011389">
    <property type="protein sequence ID" value="AKH17486.1"/>
    <property type="molecule type" value="Genomic_DNA"/>
</dbReference>
<evidence type="ECO:0000256" key="1">
    <source>
        <dbReference type="ARBA" id="ARBA00004203"/>
    </source>
</evidence>
<dbReference type="InterPro" id="IPR012902">
    <property type="entry name" value="N_methyl_site"/>
</dbReference>
<evidence type="ECO:0000313" key="10">
    <source>
        <dbReference type="EMBL" id="AKH17486.1"/>
    </source>
</evidence>
<protein>
    <submittedName>
        <fullName evidence="10">Uncharacterized protein</fullName>
    </submittedName>
</protein>
<keyword evidence="8" id="KW-0998">Cell outer membrane</keyword>
<evidence type="ECO:0000256" key="2">
    <source>
        <dbReference type="ARBA" id="ARBA00004418"/>
    </source>
</evidence>
<evidence type="ECO:0000256" key="7">
    <source>
        <dbReference type="ARBA" id="ARBA00023136"/>
    </source>
</evidence>
<dbReference type="Pfam" id="PF07963">
    <property type="entry name" value="N_methyl"/>
    <property type="match status" value="1"/>
</dbReference>
<dbReference type="GO" id="GO:0009279">
    <property type="term" value="C:cell outer membrane"/>
    <property type="evidence" value="ECO:0007669"/>
    <property type="project" value="UniProtKB-SubCell"/>
</dbReference>
<dbReference type="NCBIfam" id="TIGR02532">
    <property type="entry name" value="IV_pilin_GFxxxE"/>
    <property type="match status" value="1"/>
</dbReference>
<keyword evidence="3" id="KW-0488">Methylation</keyword>
<gene>
    <name evidence="10" type="ORF">SY84_11050</name>
</gene>
<dbReference type="KEGG" id="dch:SY84_11050"/>
<dbReference type="InterPro" id="IPR045584">
    <property type="entry name" value="Pilin-like"/>
</dbReference>
<dbReference type="AlphaFoldDB" id="A0A0F7JMB8"/>
<sequence length="123" mass="12940">MRAIGKMTQGFTLIELLIVVAIIGILAAVLTPNLVSARNKAHDGAAMGYGRHMLAYATSWLTNDPKNKVADMPSDCNDTAYVAEGASSSLPVSVQTCEVVKLSAGAYGVKVKSLSGNEYTFSN</sequence>
<dbReference type="Proteomes" id="UP000034024">
    <property type="component" value="Chromosome"/>
</dbReference>
<dbReference type="PROSITE" id="PS00409">
    <property type="entry name" value="PROKAR_NTER_METHYL"/>
    <property type="match status" value="1"/>
</dbReference>
<keyword evidence="4 9" id="KW-0812">Transmembrane</keyword>
<evidence type="ECO:0000256" key="9">
    <source>
        <dbReference type="SAM" id="Phobius"/>
    </source>
</evidence>
<dbReference type="SUPFAM" id="SSF54523">
    <property type="entry name" value="Pili subunits"/>
    <property type="match status" value="1"/>
</dbReference>
<reference evidence="10 11" key="1">
    <citation type="submission" date="2015-01" db="EMBL/GenBank/DDBJ databases">
        <title>Deinococcus soli/N5/whole genome sequencing.</title>
        <authorList>
            <person name="Kim M.K."/>
            <person name="Srinivasan S."/>
            <person name="Lee J.-J."/>
        </authorList>
    </citation>
    <scope>NUCLEOTIDE SEQUENCE [LARGE SCALE GENOMIC DNA]</scope>
    <source>
        <strain evidence="10 11">N5</strain>
    </source>
</reference>
<evidence type="ECO:0000256" key="5">
    <source>
        <dbReference type="ARBA" id="ARBA00022764"/>
    </source>
</evidence>